<evidence type="ECO:0000313" key="1">
    <source>
        <dbReference type="EMBL" id="ATG43811.1"/>
    </source>
</evidence>
<organism evidence="1 2">
    <name type="scientific">Phaeobacter piscinae</name>
    <dbReference type="NCBI Taxonomy" id="1580596"/>
    <lineage>
        <taxon>Bacteria</taxon>
        <taxon>Pseudomonadati</taxon>
        <taxon>Pseudomonadota</taxon>
        <taxon>Alphaproteobacteria</taxon>
        <taxon>Rhodobacterales</taxon>
        <taxon>Roseobacteraceae</taxon>
        <taxon>Phaeobacter</taxon>
    </lineage>
</organism>
<name>A0AAN1GRQ3_9RHOB</name>
<evidence type="ECO:0000313" key="2">
    <source>
        <dbReference type="Proteomes" id="UP000218606"/>
    </source>
</evidence>
<gene>
    <name evidence="1" type="ORF">PhaeoP13_01875</name>
</gene>
<protein>
    <submittedName>
        <fullName evidence="1">Uncharacterized protein</fullName>
    </submittedName>
</protein>
<proteinExistence type="predicted"/>
<accession>A0AAN1GRQ3</accession>
<dbReference type="EMBL" id="CP010767">
    <property type="protein sequence ID" value="ATG43811.1"/>
    <property type="molecule type" value="Genomic_DNA"/>
</dbReference>
<sequence length="124" mass="13799">MSEDTSCYGVVAHDDPIDQRLAMPRLAAALSNRVEVAIRAWSHHDAKAKAEIRKVDARRIAFVAGVIAQTDGVPLEIAQRLATIEYAAFLGFQHLLDDASQSERQNMYESTLFLISPHLRRPGE</sequence>
<dbReference type="AlphaFoldDB" id="A0AAN1GRQ3"/>
<reference evidence="1 2" key="1">
    <citation type="journal article" date="2017" name="Front. Microbiol.">
        <title>Phaeobacter piscinae sp. nov., a species of the Roseobacter group and potential aquaculture probiont.</title>
        <authorList>
            <person name="Sonnenschein E.C."/>
            <person name="Phippen C.B.W."/>
            <person name="Nielsen K.F."/>
            <person name="Mateiu R.V."/>
            <person name="Melchiorsen J."/>
            <person name="Gram L."/>
            <person name="Overmann J."/>
            <person name="Freese H.M."/>
        </authorList>
    </citation>
    <scope>NUCLEOTIDE SEQUENCE [LARGE SCALE GENOMIC DNA]</scope>
    <source>
        <strain evidence="1 2">P13</strain>
    </source>
</reference>
<dbReference type="Proteomes" id="UP000218606">
    <property type="component" value="Chromosome"/>
</dbReference>